<keyword evidence="1" id="KW-0472">Membrane</keyword>
<accession>A0A8S9VDE9</accession>
<dbReference type="EMBL" id="JAACNO010000254">
    <property type="protein sequence ID" value="KAF4148638.1"/>
    <property type="molecule type" value="Genomic_DNA"/>
</dbReference>
<dbReference type="AlphaFoldDB" id="A0A8S9VDE9"/>
<sequence length="148" mass="16224">MVRTRSSAPREDAAAVPEEERGTNHFRLIWSEFKKLGWMSKAPLSRGIETRWKYILPGGSANDTVGLDYVLREQAVVDYALKSKWFVYCYAICVLIACIACAVSQLSAIDRVRATTAAEAAKAATAQLASTVGRQPPGHKPPTEEIVV</sequence>
<dbReference type="PANTHER" id="PTHR37069">
    <property type="entry name" value="DDE_TNP_1_7 DOMAIN-CONTAINING PROTEIN"/>
    <property type="match status" value="1"/>
</dbReference>
<name>A0A8S9VDE9_PHYIN</name>
<keyword evidence="1" id="KW-1133">Transmembrane helix</keyword>
<evidence type="ECO:0000256" key="1">
    <source>
        <dbReference type="SAM" id="Phobius"/>
    </source>
</evidence>
<organism evidence="2 3">
    <name type="scientific">Phytophthora infestans</name>
    <name type="common">Potato late blight agent</name>
    <name type="synonym">Botrytis infestans</name>
    <dbReference type="NCBI Taxonomy" id="4787"/>
    <lineage>
        <taxon>Eukaryota</taxon>
        <taxon>Sar</taxon>
        <taxon>Stramenopiles</taxon>
        <taxon>Oomycota</taxon>
        <taxon>Peronosporomycetes</taxon>
        <taxon>Peronosporales</taxon>
        <taxon>Peronosporaceae</taxon>
        <taxon>Phytophthora</taxon>
    </lineage>
</organism>
<dbReference type="Proteomes" id="UP000704712">
    <property type="component" value="Unassembled WGS sequence"/>
</dbReference>
<evidence type="ECO:0008006" key="4">
    <source>
        <dbReference type="Google" id="ProtNLM"/>
    </source>
</evidence>
<evidence type="ECO:0000313" key="2">
    <source>
        <dbReference type="EMBL" id="KAF4148638.1"/>
    </source>
</evidence>
<proteinExistence type="predicted"/>
<comment type="caution">
    <text evidence="2">The sequence shown here is derived from an EMBL/GenBank/DDBJ whole genome shotgun (WGS) entry which is preliminary data.</text>
</comment>
<keyword evidence="1" id="KW-0812">Transmembrane</keyword>
<evidence type="ECO:0000313" key="3">
    <source>
        <dbReference type="Proteomes" id="UP000704712"/>
    </source>
</evidence>
<feature type="transmembrane region" description="Helical" evidence="1">
    <location>
        <begin position="85"/>
        <end position="103"/>
    </location>
</feature>
<protein>
    <recommendedName>
        <fullName evidence="4">Transmembrane protein</fullName>
    </recommendedName>
</protein>
<gene>
    <name evidence="2" type="ORF">GN958_ATG02118</name>
</gene>
<reference evidence="2" key="1">
    <citation type="submission" date="2020-03" db="EMBL/GenBank/DDBJ databases">
        <title>Hybrid Assembly of Korean Phytophthora infestans isolates.</title>
        <authorList>
            <person name="Prokchorchik M."/>
            <person name="Lee Y."/>
            <person name="Seo J."/>
            <person name="Cho J.-H."/>
            <person name="Park Y.-E."/>
            <person name="Jang D.-C."/>
            <person name="Im J.-S."/>
            <person name="Choi J.-G."/>
            <person name="Park H.-J."/>
            <person name="Lee G.-B."/>
            <person name="Lee Y.-G."/>
            <person name="Hong S.-Y."/>
            <person name="Cho K."/>
            <person name="Sohn K.H."/>
        </authorList>
    </citation>
    <scope>NUCLEOTIDE SEQUENCE</scope>
    <source>
        <strain evidence="2">KR_2_A2</strain>
    </source>
</reference>
<dbReference type="PANTHER" id="PTHR37069:SF2">
    <property type="entry name" value="PIGGYBAC TRANSPOSABLE ELEMENT-DERIVED PROTEIN DOMAIN-CONTAINING PROTEIN"/>
    <property type="match status" value="1"/>
</dbReference>